<protein>
    <submittedName>
        <fullName evidence="1">Uncharacterized protein</fullName>
    </submittedName>
</protein>
<keyword evidence="2" id="KW-1185">Reference proteome</keyword>
<organism evidence="1 2">
    <name type="scientific">Mycena rosella</name>
    <name type="common">Pink bonnet</name>
    <name type="synonym">Agaricus rosellus</name>
    <dbReference type="NCBI Taxonomy" id="1033263"/>
    <lineage>
        <taxon>Eukaryota</taxon>
        <taxon>Fungi</taxon>
        <taxon>Dikarya</taxon>
        <taxon>Basidiomycota</taxon>
        <taxon>Agaricomycotina</taxon>
        <taxon>Agaricomycetes</taxon>
        <taxon>Agaricomycetidae</taxon>
        <taxon>Agaricales</taxon>
        <taxon>Marasmiineae</taxon>
        <taxon>Mycenaceae</taxon>
        <taxon>Mycena</taxon>
    </lineage>
</organism>
<dbReference type="EMBL" id="JARKIE010000062">
    <property type="protein sequence ID" value="KAJ7690875.1"/>
    <property type="molecule type" value="Genomic_DNA"/>
</dbReference>
<evidence type="ECO:0000313" key="2">
    <source>
        <dbReference type="Proteomes" id="UP001221757"/>
    </source>
</evidence>
<proteinExistence type="predicted"/>
<dbReference type="AlphaFoldDB" id="A0AAD7DJA4"/>
<accession>A0AAD7DJA4</accession>
<sequence>MGELSYGERGGPTEYALTCHNGRCGTSIGDTELTSTGKDSDMRAMSRDILDWDREWHSGVLVEPNSKTKSGALNCSLRSSRSSGIECDGRKFWENGPDEVVVFEKKLTYEDGMRELEEVVDAVSTGRAIVPMRPQLETKDRKMKKEMGSSCLNLYGRPERKRRWKRETRACAMVVLGLGLGTDEASNLTSVPYSPEPRLLPPSISTMMSVPPWRRDLIQSTASIRHFSLLPVAHSQMTTITRWEAGHTGKLATCQI</sequence>
<evidence type="ECO:0000313" key="1">
    <source>
        <dbReference type="EMBL" id="KAJ7690875.1"/>
    </source>
</evidence>
<dbReference type="Proteomes" id="UP001221757">
    <property type="component" value="Unassembled WGS sequence"/>
</dbReference>
<reference evidence="1" key="1">
    <citation type="submission" date="2023-03" db="EMBL/GenBank/DDBJ databases">
        <title>Massive genome expansion in bonnet fungi (Mycena s.s.) driven by repeated elements and novel gene families across ecological guilds.</title>
        <authorList>
            <consortium name="Lawrence Berkeley National Laboratory"/>
            <person name="Harder C.B."/>
            <person name="Miyauchi S."/>
            <person name="Viragh M."/>
            <person name="Kuo A."/>
            <person name="Thoen E."/>
            <person name="Andreopoulos B."/>
            <person name="Lu D."/>
            <person name="Skrede I."/>
            <person name="Drula E."/>
            <person name="Henrissat B."/>
            <person name="Morin E."/>
            <person name="Kohler A."/>
            <person name="Barry K."/>
            <person name="LaButti K."/>
            <person name="Morin E."/>
            <person name="Salamov A."/>
            <person name="Lipzen A."/>
            <person name="Mereny Z."/>
            <person name="Hegedus B."/>
            <person name="Baldrian P."/>
            <person name="Stursova M."/>
            <person name="Weitz H."/>
            <person name="Taylor A."/>
            <person name="Grigoriev I.V."/>
            <person name="Nagy L.G."/>
            <person name="Martin F."/>
            <person name="Kauserud H."/>
        </authorList>
    </citation>
    <scope>NUCLEOTIDE SEQUENCE</scope>
    <source>
        <strain evidence="1">CBHHK067</strain>
    </source>
</reference>
<comment type="caution">
    <text evidence="1">The sequence shown here is derived from an EMBL/GenBank/DDBJ whole genome shotgun (WGS) entry which is preliminary data.</text>
</comment>
<name>A0AAD7DJA4_MYCRO</name>
<gene>
    <name evidence="1" type="ORF">B0H17DRAFT_1134143</name>
</gene>